<feature type="compositionally biased region" description="Low complexity" evidence="1">
    <location>
        <begin position="11"/>
        <end position="20"/>
    </location>
</feature>
<feature type="region of interest" description="Disordered" evidence="1">
    <location>
        <begin position="232"/>
        <end position="265"/>
    </location>
</feature>
<keyword evidence="3" id="KW-1185">Reference proteome</keyword>
<protein>
    <submittedName>
        <fullName evidence="2">Uncharacterized protein</fullName>
    </submittedName>
</protein>
<dbReference type="Proteomes" id="UP000799779">
    <property type="component" value="Unassembled WGS sequence"/>
</dbReference>
<feature type="region of interest" description="Disordered" evidence="1">
    <location>
        <begin position="1"/>
        <end position="41"/>
    </location>
</feature>
<proteinExistence type="predicted"/>
<sequence>MAWQRAKNTCTSTSTRRITIGSAERLPQSQSGPGPPQSEMLPSLLATASDAARYQTRLQLSNQALRGRSLTSLALRWRRCGPRGLGIAFSLRDGRPLRADPWPSVASSNPAHLPLPQSVLIATPLLLPCSLPANCEQNCPSSDDRQLLALRKSRAPQTFAIFAASRGRDHFADRQTATRSRFVLHAQSTWSAGRPWQLNNKATRSNRDVIAHALQQVDAAGQNPTSLLNGCAGLRSPSSQTAPALSRLPPCPDSRLQSSLTTSFK</sequence>
<evidence type="ECO:0000313" key="3">
    <source>
        <dbReference type="Proteomes" id="UP000799779"/>
    </source>
</evidence>
<reference evidence="2" key="1">
    <citation type="journal article" date="2020" name="Stud. Mycol.">
        <title>101 Dothideomycetes genomes: a test case for predicting lifestyles and emergence of pathogens.</title>
        <authorList>
            <person name="Haridas S."/>
            <person name="Albert R."/>
            <person name="Binder M."/>
            <person name="Bloem J."/>
            <person name="Labutti K."/>
            <person name="Salamov A."/>
            <person name="Andreopoulos B."/>
            <person name="Baker S."/>
            <person name="Barry K."/>
            <person name="Bills G."/>
            <person name="Bluhm B."/>
            <person name="Cannon C."/>
            <person name="Castanera R."/>
            <person name="Culley D."/>
            <person name="Daum C."/>
            <person name="Ezra D."/>
            <person name="Gonzalez J."/>
            <person name="Henrissat B."/>
            <person name="Kuo A."/>
            <person name="Liang C."/>
            <person name="Lipzen A."/>
            <person name="Lutzoni F."/>
            <person name="Magnuson J."/>
            <person name="Mondo S."/>
            <person name="Nolan M."/>
            <person name="Ohm R."/>
            <person name="Pangilinan J."/>
            <person name="Park H.-J."/>
            <person name="Ramirez L."/>
            <person name="Alfaro M."/>
            <person name="Sun H."/>
            <person name="Tritt A."/>
            <person name="Yoshinaga Y."/>
            <person name="Zwiers L.-H."/>
            <person name="Turgeon B."/>
            <person name="Goodwin S."/>
            <person name="Spatafora J."/>
            <person name="Crous P."/>
            <person name="Grigoriev I."/>
        </authorList>
    </citation>
    <scope>NUCLEOTIDE SEQUENCE</scope>
    <source>
        <strain evidence="2">CBS 123094</strain>
    </source>
</reference>
<organism evidence="2 3">
    <name type="scientific">Amniculicola lignicola CBS 123094</name>
    <dbReference type="NCBI Taxonomy" id="1392246"/>
    <lineage>
        <taxon>Eukaryota</taxon>
        <taxon>Fungi</taxon>
        <taxon>Dikarya</taxon>
        <taxon>Ascomycota</taxon>
        <taxon>Pezizomycotina</taxon>
        <taxon>Dothideomycetes</taxon>
        <taxon>Pleosporomycetidae</taxon>
        <taxon>Pleosporales</taxon>
        <taxon>Amniculicolaceae</taxon>
        <taxon>Amniculicola</taxon>
    </lineage>
</organism>
<accession>A0A6A5VUM5</accession>
<dbReference type="AlphaFoldDB" id="A0A6A5VUM5"/>
<dbReference type="EMBL" id="ML977718">
    <property type="protein sequence ID" value="KAF1993223.1"/>
    <property type="molecule type" value="Genomic_DNA"/>
</dbReference>
<feature type="compositionally biased region" description="Polar residues" evidence="1">
    <location>
        <begin position="255"/>
        <end position="265"/>
    </location>
</feature>
<evidence type="ECO:0000256" key="1">
    <source>
        <dbReference type="SAM" id="MobiDB-lite"/>
    </source>
</evidence>
<gene>
    <name evidence="2" type="ORF">P154DRAFT_583007</name>
</gene>
<evidence type="ECO:0000313" key="2">
    <source>
        <dbReference type="EMBL" id="KAF1993223.1"/>
    </source>
</evidence>
<feature type="compositionally biased region" description="Polar residues" evidence="1">
    <location>
        <begin position="1"/>
        <end position="10"/>
    </location>
</feature>
<name>A0A6A5VUM5_9PLEO</name>